<dbReference type="EMBL" id="JAAVTK010000001">
    <property type="protein sequence ID" value="NKI87880.1"/>
    <property type="molecule type" value="Genomic_DNA"/>
</dbReference>
<protein>
    <recommendedName>
        <fullName evidence="2">Curli production assembly/transport component CsgE</fullName>
    </recommendedName>
</protein>
<keyword evidence="5" id="KW-1185">Reference proteome</keyword>
<sequence>MEEALRMLLKADSIQSQQQRAKLGPESSGLIVDQTITKIGHDFYDQFFNRWEPPPGNDDFTITINERPARGNNAIVAISVNDDELLEFPLQAKYDLIEEAAQQAIEMATAFLLQAQNLSRQLEKGNKQPLETY</sequence>
<dbReference type="RefSeq" id="WP_168671515.1">
    <property type="nucleotide sequence ID" value="NZ_JAAVTK010000001.1"/>
</dbReference>
<reference evidence="4 5" key="1">
    <citation type="submission" date="2020-03" db="EMBL/GenBank/DDBJ databases">
        <title>Genomic Encyclopedia of Type Strains, Phase IV (KMG-V): Genome sequencing to study the core and pangenomes of soil and plant-associated prokaryotes.</title>
        <authorList>
            <person name="Whitman W."/>
        </authorList>
    </citation>
    <scope>NUCLEOTIDE SEQUENCE [LARGE SCALE GENOMIC DNA]</scope>
    <source>
        <strain evidence="4 5">1B</strain>
    </source>
</reference>
<organism evidence="4 5">
    <name type="scientific">Hymenobacter artigasi</name>
    <dbReference type="NCBI Taxonomy" id="2719616"/>
    <lineage>
        <taxon>Bacteria</taxon>
        <taxon>Pseudomonadati</taxon>
        <taxon>Bacteroidota</taxon>
        <taxon>Cytophagia</taxon>
        <taxon>Cytophagales</taxon>
        <taxon>Hymenobacteraceae</taxon>
        <taxon>Hymenobacter</taxon>
    </lineage>
</organism>
<evidence type="ECO:0000256" key="3">
    <source>
        <dbReference type="ARBA" id="ARBA00022729"/>
    </source>
</evidence>
<proteinExistence type="predicted"/>
<evidence type="ECO:0000313" key="5">
    <source>
        <dbReference type="Proteomes" id="UP000717634"/>
    </source>
</evidence>
<gene>
    <name evidence="4" type="ORF">HBN54_000459</name>
</gene>
<dbReference type="InterPro" id="IPR018900">
    <property type="entry name" value="Curli_CsgE"/>
</dbReference>
<evidence type="ECO:0000313" key="4">
    <source>
        <dbReference type="EMBL" id="NKI87880.1"/>
    </source>
</evidence>
<accession>A0ABX1HDB1</accession>
<comment type="caution">
    <text evidence="4">The sequence shown here is derived from an EMBL/GenBank/DDBJ whole genome shotgun (WGS) entry which is preliminary data.</text>
</comment>
<name>A0ABX1HDB1_9BACT</name>
<evidence type="ECO:0000256" key="1">
    <source>
        <dbReference type="ARBA" id="ARBA00003989"/>
    </source>
</evidence>
<dbReference type="Proteomes" id="UP000717634">
    <property type="component" value="Unassembled WGS sequence"/>
</dbReference>
<comment type="function">
    <text evidence="1">May be involved in the biogenesis of curli organelles.</text>
</comment>
<dbReference type="Pfam" id="PF10627">
    <property type="entry name" value="CsgE"/>
    <property type="match status" value="1"/>
</dbReference>
<keyword evidence="3" id="KW-0732">Signal</keyword>
<evidence type="ECO:0000256" key="2">
    <source>
        <dbReference type="ARBA" id="ARBA00014024"/>
    </source>
</evidence>